<comment type="similarity">
    <text evidence="1">Belongs to the ustYa family.</text>
</comment>
<evidence type="ECO:0000313" key="2">
    <source>
        <dbReference type="EMBL" id="KAK8063308.1"/>
    </source>
</evidence>
<dbReference type="InterPro" id="IPR021765">
    <property type="entry name" value="UstYa-like"/>
</dbReference>
<name>A0ABR1UWJ5_9PEZI</name>
<dbReference type="PANTHER" id="PTHR33365">
    <property type="entry name" value="YALI0B05434P"/>
    <property type="match status" value="1"/>
</dbReference>
<sequence>MTDGLSPYQSGYFATGDAKPPLVKLAYSQPDVLWWNTAYSGVNTSQAELNRLWDSTIPWENGIIAISNEEAEEMGLPDSQPFPWDSHRKRIYIVNAHHLLHCVRNIYISIHQYRSNEAQTIRYEHILHCLDSLRAETMCTADDTPRYVPLNSAHNGYRPGDGQQRTCRDWGQVQEFIRSHDPCYRYLRPGDPEQSNLERFSFCPSTSEYLPKIRKYYGYSDDWVPPPAEGPREIQW</sequence>
<dbReference type="PANTHER" id="PTHR33365:SF6">
    <property type="entry name" value="OXIDASE USTYA"/>
    <property type="match status" value="1"/>
</dbReference>
<protein>
    <submittedName>
        <fullName evidence="2">Uncharacterized protein</fullName>
    </submittedName>
</protein>
<keyword evidence="3" id="KW-1185">Reference proteome</keyword>
<evidence type="ECO:0000256" key="1">
    <source>
        <dbReference type="ARBA" id="ARBA00035112"/>
    </source>
</evidence>
<reference evidence="2 3" key="1">
    <citation type="submission" date="2023-01" db="EMBL/GenBank/DDBJ databases">
        <title>Analysis of 21 Apiospora genomes using comparative genomics revels a genus with tremendous synthesis potential of carbohydrate active enzymes and secondary metabolites.</title>
        <authorList>
            <person name="Sorensen T."/>
        </authorList>
    </citation>
    <scope>NUCLEOTIDE SEQUENCE [LARGE SCALE GENOMIC DNA]</scope>
    <source>
        <strain evidence="2 3">CBS 83171</strain>
    </source>
</reference>
<dbReference type="EMBL" id="JAQQWM010000005">
    <property type="protein sequence ID" value="KAK8063308.1"/>
    <property type="molecule type" value="Genomic_DNA"/>
</dbReference>
<comment type="caution">
    <text evidence="2">The sequence shown here is derived from an EMBL/GenBank/DDBJ whole genome shotgun (WGS) entry which is preliminary data.</text>
</comment>
<dbReference type="Pfam" id="PF11807">
    <property type="entry name" value="UstYa"/>
    <property type="match status" value="1"/>
</dbReference>
<proteinExistence type="inferred from homology"/>
<accession>A0ABR1UWJ5</accession>
<dbReference type="Proteomes" id="UP001446871">
    <property type="component" value="Unassembled WGS sequence"/>
</dbReference>
<gene>
    <name evidence="2" type="ORF">PG996_007960</name>
</gene>
<organism evidence="2 3">
    <name type="scientific">Apiospora saccharicola</name>
    <dbReference type="NCBI Taxonomy" id="335842"/>
    <lineage>
        <taxon>Eukaryota</taxon>
        <taxon>Fungi</taxon>
        <taxon>Dikarya</taxon>
        <taxon>Ascomycota</taxon>
        <taxon>Pezizomycotina</taxon>
        <taxon>Sordariomycetes</taxon>
        <taxon>Xylariomycetidae</taxon>
        <taxon>Amphisphaeriales</taxon>
        <taxon>Apiosporaceae</taxon>
        <taxon>Apiospora</taxon>
    </lineage>
</organism>
<evidence type="ECO:0000313" key="3">
    <source>
        <dbReference type="Proteomes" id="UP001446871"/>
    </source>
</evidence>